<evidence type="ECO:0000313" key="5">
    <source>
        <dbReference type="Proteomes" id="UP000267469"/>
    </source>
</evidence>
<keyword evidence="2" id="KW-0964">Secreted</keyword>
<dbReference type="InterPro" id="IPR011042">
    <property type="entry name" value="6-blade_b-propeller_TolB-like"/>
</dbReference>
<dbReference type="PANTHER" id="PTHR10009">
    <property type="entry name" value="PROTEIN YELLOW-RELATED"/>
    <property type="match status" value="1"/>
</dbReference>
<evidence type="ECO:0008006" key="6">
    <source>
        <dbReference type="Google" id="ProtNLM"/>
    </source>
</evidence>
<gene>
    <name evidence="4" type="ORF">ED312_00270</name>
</gene>
<keyword evidence="3" id="KW-0732">Signal</keyword>
<dbReference type="OrthoDB" id="9797664at2"/>
<name>A0A3N0F4T5_SINP1</name>
<proteinExistence type="predicted"/>
<dbReference type="AlphaFoldDB" id="A0A3N0F4T5"/>
<comment type="caution">
    <text evidence="4">The sequence shown here is derived from an EMBL/GenBank/DDBJ whole genome shotgun (WGS) entry which is preliminary data.</text>
</comment>
<evidence type="ECO:0000313" key="4">
    <source>
        <dbReference type="EMBL" id="RNL95075.1"/>
    </source>
</evidence>
<dbReference type="EMBL" id="RJTM01000002">
    <property type="protein sequence ID" value="RNL95075.1"/>
    <property type="molecule type" value="Genomic_DNA"/>
</dbReference>
<evidence type="ECO:0000256" key="2">
    <source>
        <dbReference type="ARBA" id="ARBA00022525"/>
    </source>
</evidence>
<dbReference type="PANTHER" id="PTHR10009:SF18">
    <property type="entry name" value="PROTEIN YELLOW-LIKE PROTEIN"/>
    <property type="match status" value="1"/>
</dbReference>
<protein>
    <recommendedName>
        <fullName evidence="6">Major royal jelly protein</fullName>
    </recommendedName>
</protein>
<dbReference type="RefSeq" id="WP_123213987.1">
    <property type="nucleotide sequence ID" value="NZ_RJTM01000002.1"/>
</dbReference>
<comment type="subcellular location">
    <subcellularLocation>
        <location evidence="1">Secreted</location>
    </subcellularLocation>
</comment>
<dbReference type="Pfam" id="PF03022">
    <property type="entry name" value="MRJP"/>
    <property type="match status" value="1"/>
</dbReference>
<reference evidence="4 5" key="1">
    <citation type="submission" date="2018-10" db="EMBL/GenBank/DDBJ databases">
        <title>Sinomicrobium pectinilyticum sp. nov., a pectinase-producing bacterium isolated from alkaline and saline soil, and emended description of the genus Sinomicrobium.</title>
        <authorList>
            <person name="Cheng B."/>
            <person name="Li C."/>
            <person name="Lai Q."/>
            <person name="Du M."/>
            <person name="Shao Z."/>
            <person name="Xu P."/>
            <person name="Yang C."/>
        </authorList>
    </citation>
    <scope>NUCLEOTIDE SEQUENCE [LARGE SCALE GENOMIC DNA]</scope>
    <source>
        <strain evidence="4 5">5DNS001</strain>
    </source>
</reference>
<feature type="chain" id="PRO_5017972478" description="Major royal jelly protein" evidence="3">
    <location>
        <begin position="19"/>
        <end position="340"/>
    </location>
</feature>
<dbReference type="SUPFAM" id="SSF63829">
    <property type="entry name" value="Calcium-dependent phosphotriesterase"/>
    <property type="match status" value="1"/>
</dbReference>
<dbReference type="Gene3D" id="2.120.10.30">
    <property type="entry name" value="TolB, C-terminal domain"/>
    <property type="match status" value="1"/>
</dbReference>
<evidence type="ECO:0000256" key="1">
    <source>
        <dbReference type="ARBA" id="ARBA00004613"/>
    </source>
</evidence>
<feature type="signal peptide" evidence="3">
    <location>
        <begin position="1"/>
        <end position="18"/>
    </location>
</feature>
<organism evidence="4 5">
    <name type="scientific">Sinomicrobium pectinilyticum</name>
    <dbReference type="NCBI Taxonomy" id="1084421"/>
    <lineage>
        <taxon>Bacteria</taxon>
        <taxon>Pseudomonadati</taxon>
        <taxon>Bacteroidota</taxon>
        <taxon>Flavobacteriia</taxon>
        <taxon>Flavobacteriales</taxon>
        <taxon>Flavobacteriaceae</taxon>
        <taxon>Sinomicrobium</taxon>
    </lineage>
</organism>
<dbReference type="InterPro" id="IPR017996">
    <property type="entry name" value="MRJP/yellow-related"/>
</dbReference>
<dbReference type="Proteomes" id="UP000267469">
    <property type="component" value="Unassembled WGS sequence"/>
</dbReference>
<accession>A0A3N0F4T5</accession>
<sequence length="340" mass="38106">MKRIFAVLVFICPVILNAQNDVIEVASFKGIQVTGVTVTEEGRIFANFPRWRKGIPFSVVEVFPDGSYKPYPDKTVNSWEVGDPAGGKFIGIQSVVASGDELYVLETANPLFSGIITSPKIYVYDLGSDTLKETYVLPDSVVKEDSYVNDLRVDKKKGKIYLTDSRRPGLIIADKSSRTYTRVLDGHPFTTAETDHLTIDGKPWKAKVHSDGIALDTGNDMLYFHALTSYTLYGIKTADLLDPEKLGTAKPFRKRTAAPDGMIMDKKGNLYFADLENHKIQYLTPDRKTIKTLVEGDAVRWADTFAIYNGYLYYTNSRIHEADGDIDDMEFTINKVELPE</sequence>
<keyword evidence="5" id="KW-1185">Reference proteome</keyword>
<evidence type="ECO:0000256" key="3">
    <source>
        <dbReference type="SAM" id="SignalP"/>
    </source>
</evidence>
<dbReference type="GO" id="GO:0005576">
    <property type="term" value="C:extracellular region"/>
    <property type="evidence" value="ECO:0007669"/>
    <property type="project" value="UniProtKB-SubCell"/>
</dbReference>